<feature type="domain" description="Retrotransposon gag" evidence="2">
    <location>
        <begin position="60"/>
        <end position="149"/>
    </location>
</feature>
<dbReference type="InterPro" id="IPR005162">
    <property type="entry name" value="Retrotrans_gag_dom"/>
</dbReference>
<dbReference type="Gene3D" id="2.40.70.10">
    <property type="entry name" value="Acid Proteases"/>
    <property type="match status" value="1"/>
</dbReference>
<dbReference type="CDD" id="cd00303">
    <property type="entry name" value="retropepsin_like"/>
    <property type="match status" value="1"/>
</dbReference>
<dbReference type="GeneID" id="140015455"/>
<dbReference type="Proteomes" id="UP001652660">
    <property type="component" value="Chromosome 10e"/>
</dbReference>
<dbReference type="InterPro" id="IPR021109">
    <property type="entry name" value="Peptidase_aspartic_dom_sf"/>
</dbReference>
<reference evidence="4" key="1">
    <citation type="submission" date="2025-08" db="UniProtKB">
        <authorList>
            <consortium name="RefSeq"/>
        </authorList>
    </citation>
    <scope>IDENTIFICATION</scope>
    <source>
        <tissue evidence="4">Leaves</tissue>
    </source>
</reference>
<name>A0ABM4VX89_COFAR</name>
<evidence type="ECO:0000313" key="3">
    <source>
        <dbReference type="Proteomes" id="UP001652660"/>
    </source>
</evidence>
<sequence length="623" mass="70224">MEYMRAPPFTDDINEERLPPNFKLPAIPSYDGRGDLEDHIHAFISAFRLYCIPDLVICRAFPVFLQGTARKWFWDLEPMSISTLGELVERFLHRFLSSRPTTRTSAYLLNMQQNPRELLRSYVQRFHEESVQIPDPNEQVTIAAFTHGLVAGIFNTGIHKKYPRTLHELWLKVEKGIQAEDLNRMKKEVQAARPPADPRRGKEFDGSEVGTGSGFQSPSRNRRSVFDRIFKGKPTIPESELTPLNTTRFRVLSVMEQNNLGKAPPRCTRRDERRTSRSSCRPPEDPRETKRPPRDGFSGQGLKYGPNITGVINTIAGGPTGSNSQNSRKRTYRQANLEQAESSSRISKVITYWPNDPVPAASSSHETLVIEVFTNNYIVKKVYIDPGSSVDVMYFRTFESLKFAREHMTPVRTPLVGFEGHIVHPEGMVTLTVTVLRHPRCRTIPVNFVVVKADSPYNLLLGRPTLNALRAVYYTYHLSFKFPTPAGVAEISSDVCAARECYLATLQAASPSASGAKSEKRSNILSIDCIDAQQAEKIPRLETGDEVEEIPLDPTEPDRTVRVGTRLPGPIKRGIVDLLREYRDVFAWAAEEVQGVPHHLMIHELNVDPSSPPGQTEKNAPRS</sequence>
<feature type="region of interest" description="Disordered" evidence="1">
    <location>
        <begin position="189"/>
        <end position="223"/>
    </location>
</feature>
<protein>
    <recommendedName>
        <fullName evidence="2">Retrotransposon gag domain-containing protein</fullName>
    </recommendedName>
</protein>
<accession>A0ABM4VX89</accession>
<dbReference type="RefSeq" id="XP_071924151.1">
    <property type="nucleotide sequence ID" value="XM_072068050.1"/>
</dbReference>
<feature type="region of interest" description="Disordered" evidence="1">
    <location>
        <begin position="255"/>
        <end position="339"/>
    </location>
</feature>
<proteinExistence type="predicted"/>
<dbReference type="Pfam" id="PF03732">
    <property type="entry name" value="Retrotrans_gag"/>
    <property type="match status" value="1"/>
</dbReference>
<dbReference type="PANTHER" id="PTHR33223:SF10">
    <property type="entry name" value="AMINOTRANSFERASE-LIKE PLANT MOBILE DOMAIN-CONTAINING PROTEIN"/>
    <property type="match status" value="1"/>
</dbReference>
<evidence type="ECO:0000256" key="1">
    <source>
        <dbReference type="SAM" id="MobiDB-lite"/>
    </source>
</evidence>
<organism evidence="3 4">
    <name type="scientific">Coffea arabica</name>
    <name type="common">Arabian coffee</name>
    <dbReference type="NCBI Taxonomy" id="13443"/>
    <lineage>
        <taxon>Eukaryota</taxon>
        <taxon>Viridiplantae</taxon>
        <taxon>Streptophyta</taxon>
        <taxon>Embryophyta</taxon>
        <taxon>Tracheophyta</taxon>
        <taxon>Spermatophyta</taxon>
        <taxon>Magnoliopsida</taxon>
        <taxon>eudicotyledons</taxon>
        <taxon>Gunneridae</taxon>
        <taxon>Pentapetalae</taxon>
        <taxon>asterids</taxon>
        <taxon>lamiids</taxon>
        <taxon>Gentianales</taxon>
        <taxon>Rubiaceae</taxon>
        <taxon>Ixoroideae</taxon>
        <taxon>Gardenieae complex</taxon>
        <taxon>Bertiereae - Coffeeae clade</taxon>
        <taxon>Coffeeae</taxon>
        <taxon>Coffea</taxon>
    </lineage>
</organism>
<dbReference type="PANTHER" id="PTHR33223">
    <property type="entry name" value="CCHC-TYPE DOMAIN-CONTAINING PROTEIN"/>
    <property type="match status" value="1"/>
</dbReference>
<evidence type="ECO:0000313" key="4">
    <source>
        <dbReference type="RefSeq" id="XP_071924151.1"/>
    </source>
</evidence>
<evidence type="ECO:0000259" key="2">
    <source>
        <dbReference type="Pfam" id="PF03732"/>
    </source>
</evidence>
<keyword evidence="3" id="KW-1185">Reference proteome</keyword>
<feature type="compositionally biased region" description="Basic and acidic residues" evidence="1">
    <location>
        <begin position="282"/>
        <end position="294"/>
    </location>
</feature>
<feature type="compositionally biased region" description="Basic and acidic residues" evidence="1">
    <location>
        <begin position="189"/>
        <end position="205"/>
    </location>
</feature>
<gene>
    <name evidence="4" type="primary">LOC140015455</name>
</gene>